<comment type="caution">
    <text evidence="2">The sequence shown here is derived from an EMBL/GenBank/DDBJ whole genome shotgun (WGS) entry which is preliminary data.</text>
</comment>
<dbReference type="RefSeq" id="WP_089515203.1">
    <property type="nucleotide sequence ID" value="NZ_NJGG01000001.1"/>
</dbReference>
<keyword evidence="3" id="KW-1185">Reference proteome</keyword>
<proteinExistence type="predicted"/>
<name>A0A229FW21_9BURK</name>
<protein>
    <recommendedName>
        <fullName evidence="4">DUF1640 domain-containing protein</fullName>
    </recommendedName>
</protein>
<keyword evidence="1" id="KW-0472">Membrane</keyword>
<evidence type="ECO:0000256" key="1">
    <source>
        <dbReference type="SAM" id="Phobius"/>
    </source>
</evidence>
<keyword evidence="1" id="KW-1133">Transmembrane helix</keyword>
<gene>
    <name evidence="2" type="ORF">AOC33_03615</name>
</gene>
<sequence>MKFNSLLFADSLEQKGFSVEQAKGIAPGTYFSCGAFECFDIEKLATKDEIKHLTTKEDLARSIHTLFMQLLGVIIGVQTVMIGLMFFLHR</sequence>
<keyword evidence="1" id="KW-0812">Transmembrane</keyword>
<evidence type="ECO:0000313" key="2">
    <source>
        <dbReference type="EMBL" id="OXL16175.1"/>
    </source>
</evidence>
<organism evidence="2 3">
    <name type="scientific">Polynucleobacter cosmopolitanus</name>
    <dbReference type="NCBI Taxonomy" id="351345"/>
    <lineage>
        <taxon>Bacteria</taxon>
        <taxon>Pseudomonadati</taxon>
        <taxon>Pseudomonadota</taxon>
        <taxon>Betaproteobacteria</taxon>
        <taxon>Burkholderiales</taxon>
        <taxon>Burkholderiaceae</taxon>
        <taxon>Polynucleobacter</taxon>
    </lineage>
</organism>
<dbReference type="AlphaFoldDB" id="A0A229FW21"/>
<reference evidence="2 3" key="1">
    <citation type="submission" date="2017-06" db="EMBL/GenBank/DDBJ databases">
        <title>Reclassification of a Polynucleobacter cosmopolitanus strain isolated from tropical Lake Victoria as Polynucleobacter victoriensis comb. nov.</title>
        <authorList>
            <person name="Hahn M.W."/>
        </authorList>
    </citation>
    <scope>NUCLEOTIDE SEQUENCE [LARGE SCALE GENOMIC DNA]</scope>
    <source>
        <strain evidence="2 3">MWH-MoIso2</strain>
    </source>
</reference>
<accession>A0A229FW21</accession>
<feature type="transmembrane region" description="Helical" evidence="1">
    <location>
        <begin position="66"/>
        <end position="88"/>
    </location>
</feature>
<evidence type="ECO:0000313" key="3">
    <source>
        <dbReference type="Proteomes" id="UP000215188"/>
    </source>
</evidence>
<dbReference type="Proteomes" id="UP000215188">
    <property type="component" value="Unassembled WGS sequence"/>
</dbReference>
<dbReference type="EMBL" id="NJGG01000001">
    <property type="protein sequence ID" value="OXL16175.1"/>
    <property type="molecule type" value="Genomic_DNA"/>
</dbReference>
<evidence type="ECO:0008006" key="4">
    <source>
        <dbReference type="Google" id="ProtNLM"/>
    </source>
</evidence>